<feature type="domain" description="D-isomer specific 2-hydroxyacid dehydrogenase NAD-binding" evidence="3">
    <location>
        <begin position="108"/>
        <end position="275"/>
    </location>
</feature>
<dbReference type="GO" id="GO:0016618">
    <property type="term" value="F:hydroxypyruvate reductase [NAD(P)H] activity"/>
    <property type="evidence" value="ECO:0007669"/>
    <property type="project" value="TreeGrafter"/>
</dbReference>
<dbReference type="GO" id="GO:0005829">
    <property type="term" value="C:cytosol"/>
    <property type="evidence" value="ECO:0007669"/>
    <property type="project" value="TreeGrafter"/>
</dbReference>
<dbReference type="PANTHER" id="PTHR10996">
    <property type="entry name" value="2-HYDROXYACID DEHYDROGENASE-RELATED"/>
    <property type="match status" value="1"/>
</dbReference>
<evidence type="ECO:0000256" key="1">
    <source>
        <dbReference type="ARBA" id="ARBA00023002"/>
    </source>
</evidence>
<dbReference type="EMBL" id="CAEZZT010000008">
    <property type="protein sequence ID" value="CAB4769533.1"/>
    <property type="molecule type" value="Genomic_DNA"/>
</dbReference>
<reference evidence="4" key="1">
    <citation type="submission" date="2020-05" db="EMBL/GenBank/DDBJ databases">
        <authorList>
            <person name="Chiriac C."/>
            <person name="Salcher M."/>
            <person name="Ghai R."/>
            <person name="Kavagutti S V."/>
        </authorList>
    </citation>
    <scope>NUCLEOTIDE SEQUENCE</scope>
</reference>
<dbReference type="InterPro" id="IPR050223">
    <property type="entry name" value="D-isomer_2-hydroxyacid_DH"/>
</dbReference>
<dbReference type="InterPro" id="IPR036291">
    <property type="entry name" value="NAD(P)-bd_dom_sf"/>
</dbReference>
<sequence length="309" mass="33859">MSYAYVMSQSFDHKAWTQWEDIHTPNGITALNPTNFPLDHSDLSQITFYVAPYMGGRKALEYTTSMPNLKILQVPNAGFDDALEFLRPGMILCNARGVHDASTAELAVALAISSRRGFYDFAVAQQAGQWQPKRYESFNDSKIGIIGAGSIARTLARYLSPYDVEISFFSRSGSDGAIKIADLDAHLPQLDIIFLVLPLNAESKHLINAQRLKLIKDGAVIVNVGRGPIIDTDALVSELNTGRIFAGLDVTDPEPLPQGHPLWSAKNLVLSPHVGGNSTAFDSRAKKLIERQLDLISRGEEPENIVARG</sequence>
<dbReference type="GO" id="GO:0051287">
    <property type="term" value="F:NAD binding"/>
    <property type="evidence" value="ECO:0007669"/>
    <property type="project" value="InterPro"/>
</dbReference>
<proteinExistence type="predicted"/>
<dbReference type="Pfam" id="PF02826">
    <property type="entry name" value="2-Hacid_dh_C"/>
    <property type="match status" value="1"/>
</dbReference>
<dbReference type="AlphaFoldDB" id="A0A6J6VEY1"/>
<dbReference type="EMBL" id="CAFBQI010000101">
    <property type="protein sequence ID" value="CAB5052340.1"/>
    <property type="molecule type" value="Genomic_DNA"/>
</dbReference>
<evidence type="ECO:0000259" key="3">
    <source>
        <dbReference type="Pfam" id="PF02826"/>
    </source>
</evidence>
<dbReference type="SUPFAM" id="SSF51735">
    <property type="entry name" value="NAD(P)-binding Rossmann-fold domains"/>
    <property type="match status" value="1"/>
</dbReference>
<keyword evidence="1" id="KW-0560">Oxidoreductase</keyword>
<name>A0A6J6VEY1_9ZZZZ</name>
<gene>
    <name evidence="4" type="ORF">UFOPK2918_00202</name>
    <name evidence="5" type="ORF">UFOPK4303_01059</name>
</gene>
<dbReference type="CDD" id="cd12166">
    <property type="entry name" value="2-Hacid_dh_7"/>
    <property type="match status" value="1"/>
</dbReference>
<dbReference type="PANTHER" id="PTHR10996:SF178">
    <property type="entry name" value="2-HYDROXYACID DEHYDROGENASE YGL185C-RELATED"/>
    <property type="match status" value="1"/>
</dbReference>
<dbReference type="Gene3D" id="3.40.50.720">
    <property type="entry name" value="NAD(P)-binding Rossmann-like Domain"/>
    <property type="match status" value="2"/>
</dbReference>
<protein>
    <submittedName>
        <fullName evidence="4">Unannotated protein</fullName>
    </submittedName>
</protein>
<keyword evidence="2" id="KW-0520">NAD</keyword>
<organism evidence="4">
    <name type="scientific">freshwater metagenome</name>
    <dbReference type="NCBI Taxonomy" id="449393"/>
    <lineage>
        <taxon>unclassified sequences</taxon>
        <taxon>metagenomes</taxon>
        <taxon>ecological metagenomes</taxon>
    </lineage>
</organism>
<evidence type="ECO:0000313" key="4">
    <source>
        <dbReference type="EMBL" id="CAB4769533.1"/>
    </source>
</evidence>
<evidence type="ECO:0000313" key="5">
    <source>
        <dbReference type="EMBL" id="CAB5052340.1"/>
    </source>
</evidence>
<dbReference type="InterPro" id="IPR006140">
    <property type="entry name" value="D-isomer_DH_NAD-bd"/>
</dbReference>
<evidence type="ECO:0000256" key="2">
    <source>
        <dbReference type="ARBA" id="ARBA00023027"/>
    </source>
</evidence>
<dbReference type="GO" id="GO:0030267">
    <property type="term" value="F:glyoxylate reductase (NADPH) activity"/>
    <property type="evidence" value="ECO:0007669"/>
    <property type="project" value="TreeGrafter"/>
</dbReference>
<accession>A0A6J6VEY1</accession>